<evidence type="ECO:0000313" key="2">
    <source>
        <dbReference type="Proteomes" id="UP001516400"/>
    </source>
</evidence>
<dbReference type="Proteomes" id="UP001516400">
    <property type="component" value="Unassembled WGS sequence"/>
</dbReference>
<evidence type="ECO:0000313" key="1">
    <source>
        <dbReference type="EMBL" id="KAL3289920.1"/>
    </source>
</evidence>
<keyword evidence="2" id="KW-1185">Reference proteome</keyword>
<comment type="caution">
    <text evidence="1">The sequence shown here is derived from an EMBL/GenBank/DDBJ whole genome shotgun (WGS) entry which is preliminary data.</text>
</comment>
<protein>
    <submittedName>
        <fullName evidence="1">Uncharacterized protein</fullName>
    </submittedName>
</protein>
<accession>A0ABD2PG68</accession>
<proteinExistence type="predicted"/>
<sequence length="152" mass="17963">MVWRSKVSRKSSICHHLYQVYALPWGLVDVMHLYAIDCKFEKLEYLSHVQKRMGTCLRNLKKLYYGKKLADGKPMAAKIINLLTQYYETPFAEIGGAMKRRDEERTLKSDKDLEEFHLRGRKKTTQKRKRFEDDLERKKIPLAAILPTVLFV</sequence>
<name>A0ABD2PG68_9CUCU</name>
<reference evidence="1 2" key="1">
    <citation type="journal article" date="2021" name="BMC Biol.">
        <title>Horizontally acquired antibacterial genes associated with adaptive radiation of ladybird beetles.</title>
        <authorList>
            <person name="Li H.S."/>
            <person name="Tang X.F."/>
            <person name="Huang Y.H."/>
            <person name="Xu Z.Y."/>
            <person name="Chen M.L."/>
            <person name="Du X.Y."/>
            <person name="Qiu B.Y."/>
            <person name="Chen P.T."/>
            <person name="Zhang W."/>
            <person name="Slipinski A."/>
            <person name="Escalona H.E."/>
            <person name="Waterhouse R.M."/>
            <person name="Zwick A."/>
            <person name="Pang H."/>
        </authorList>
    </citation>
    <scope>NUCLEOTIDE SEQUENCE [LARGE SCALE GENOMIC DNA]</scope>
    <source>
        <strain evidence="1">SYSU2018</strain>
    </source>
</reference>
<gene>
    <name evidence="1" type="ORF">HHI36_023303</name>
</gene>
<dbReference type="EMBL" id="JABFTP020000186">
    <property type="protein sequence ID" value="KAL3289920.1"/>
    <property type="molecule type" value="Genomic_DNA"/>
</dbReference>
<organism evidence="1 2">
    <name type="scientific">Cryptolaemus montrouzieri</name>
    <dbReference type="NCBI Taxonomy" id="559131"/>
    <lineage>
        <taxon>Eukaryota</taxon>
        <taxon>Metazoa</taxon>
        <taxon>Ecdysozoa</taxon>
        <taxon>Arthropoda</taxon>
        <taxon>Hexapoda</taxon>
        <taxon>Insecta</taxon>
        <taxon>Pterygota</taxon>
        <taxon>Neoptera</taxon>
        <taxon>Endopterygota</taxon>
        <taxon>Coleoptera</taxon>
        <taxon>Polyphaga</taxon>
        <taxon>Cucujiformia</taxon>
        <taxon>Coccinelloidea</taxon>
        <taxon>Coccinellidae</taxon>
        <taxon>Scymninae</taxon>
        <taxon>Scymnini</taxon>
        <taxon>Cryptolaemus</taxon>
    </lineage>
</organism>
<dbReference type="AlphaFoldDB" id="A0ABD2PG68"/>